<comment type="subcellular location">
    <subcellularLocation>
        <location evidence="1">Cell membrane</location>
        <topology evidence="1">Multi-pass membrane protein</topology>
    </subcellularLocation>
</comment>
<reference evidence="2" key="2">
    <citation type="submission" date="2023-06" db="EMBL/GenBank/DDBJ databases">
        <authorList>
            <consortium name="Lawrence Berkeley National Laboratory"/>
            <person name="Haridas S."/>
            <person name="Hensen N."/>
            <person name="Bonometti L."/>
            <person name="Westerberg I."/>
            <person name="Brannstrom I.O."/>
            <person name="Guillou S."/>
            <person name="Cros-Aarteil S."/>
            <person name="Calhoun S."/>
            <person name="Kuo A."/>
            <person name="Mondo S."/>
            <person name="Pangilinan J."/>
            <person name="Riley R."/>
            <person name="Labutti K."/>
            <person name="Andreopoulos B."/>
            <person name="Lipzen A."/>
            <person name="Chen C."/>
            <person name="Yanf M."/>
            <person name="Daum C."/>
            <person name="Ng V."/>
            <person name="Clum A."/>
            <person name="Steindorff A."/>
            <person name="Ohm R."/>
            <person name="Martin F."/>
            <person name="Silar P."/>
            <person name="Natvig D."/>
            <person name="Lalanne C."/>
            <person name="Gautier V."/>
            <person name="Ament-Velasquez S.L."/>
            <person name="Kruys A."/>
            <person name="Hutchinson M.I."/>
            <person name="Powell A.J."/>
            <person name="Barry K."/>
            <person name="Miller A.N."/>
            <person name="Grigoriev I.V."/>
            <person name="Debuchy R."/>
            <person name="Gladieux P."/>
            <person name="Thoren M.H."/>
            <person name="Johannesson H."/>
        </authorList>
    </citation>
    <scope>NUCLEOTIDE SEQUENCE</scope>
    <source>
        <strain evidence="2">CBS 955.72</strain>
    </source>
</reference>
<dbReference type="Proteomes" id="UP001275084">
    <property type="component" value="Unassembled WGS sequence"/>
</dbReference>
<dbReference type="EC" id="2.4.1.16" evidence="1"/>
<keyword evidence="1" id="KW-0961">Cell wall biogenesis/degradation</keyword>
<dbReference type="AlphaFoldDB" id="A0AAJ0MIP0"/>
<sequence>MDGMEPCDKRVLDVLAVMGVYQDNIMCLSAPPWKMVLGLAPVQLMLCLKTQNAGKINSYRWIYNAFGRILNPEIVVNGSIETIVRDIHLEALNAKFEETFRRALEPDTRGREPETGDLMGEFMGFRTMLRYDFGDPHWKEVWFFRV</sequence>
<organism evidence="2 3">
    <name type="scientific">Lasiosphaeria hispida</name>
    <dbReference type="NCBI Taxonomy" id="260671"/>
    <lineage>
        <taxon>Eukaryota</taxon>
        <taxon>Fungi</taxon>
        <taxon>Dikarya</taxon>
        <taxon>Ascomycota</taxon>
        <taxon>Pezizomycotina</taxon>
        <taxon>Sordariomycetes</taxon>
        <taxon>Sordariomycetidae</taxon>
        <taxon>Sordariales</taxon>
        <taxon>Lasiosphaeriaceae</taxon>
        <taxon>Lasiosphaeria</taxon>
    </lineage>
</organism>
<reference evidence="2" key="1">
    <citation type="journal article" date="2023" name="Mol. Phylogenet. Evol.">
        <title>Genome-scale phylogeny and comparative genomics of the fungal order Sordariales.</title>
        <authorList>
            <person name="Hensen N."/>
            <person name="Bonometti L."/>
            <person name="Westerberg I."/>
            <person name="Brannstrom I.O."/>
            <person name="Guillou S."/>
            <person name="Cros-Aarteil S."/>
            <person name="Calhoun S."/>
            <person name="Haridas S."/>
            <person name="Kuo A."/>
            <person name="Mondo S."/>
            <person name="Pangilinan J."/>
            <person name="Riley R."/>
            <person name="LaButti K."/>
            <person name="Andreopoulos B."/>
            <person name="Lipzen A."/>
            <person name="Chen C."/>
            <person name="Yan M."/>
            <person name="Daum C."/>
            <person name="Ng V."/>
            <person name="Clum A."/>
            <person name="Steindorff A."/>
            <person name="Ohm R.A."/>
            <person name="Martin F."/>
            <person name="Silar P."/>
            <person name="Natvig D.O."/>
            <person name="Lalanne C."/>
            <person name="Gautier V."/>
            <person name="Ament-Velasquez S.L."/>
            <person name="Kruys A."/>
            <person name="Hutchinson M.I."/>
            <person name="Powell A.J."/>
            <person name="Barry K."/>
            <person name="Miller A.N."/>
            <person name="Grigoriev I.V."/>
            <person name="Debuchy R."/>
            <person name="Gladieux P."/>
            <person name="Hiltunen Thoren M."/>
            <person name="Johannesson H."/>
        </authorList>
    </citation>
    <scope>NUCLEOTIDE SEQUENCE</scope>
    <source>
        <strain evidence="2">CBS 955.72</strain>
    </source>
</reference>
<keyword evidence="1" id="KW-1003">Cell membrane</keyword>
<evidence type="ECO:0000313" key="2">
    <source>
        <dbReference type="EMBL" id="KAK3360396.1"/>
    </source>
</evidence>
<comment type="catalytic activity">
    <reaction evidence="1">
        <text>[(1-&gt;4)-N-acetyl-beta-D-glucosaminyl](n) + UDP-N-acetyl-alpha-D-glucosamine = [(1-&gt;4)-N-acetyl-beta-D-glucosaminyl](n+1) + UDP + H(+)</text>
        <dbReference type="Rhea" id="RHEA:16637"/>
        <dbReference type="Rhea" id="RHEA-COMP:9593"/>
        <dbReference type="Rhea" id="RHEA-COMP:9595"/>
        <dbReference type="ChEBI" id="CHEBI:15378"/>
        <dbReference type="ChEBI" id="CHEBI:17029"/>
        <dbReference type="ChEBI" id="CHEBI:57705"/>
        <dbReference type="ChEBI" id="CHEBI:58223"/>
        <dbReference type="EC" id="2.4.1.16"/>
    </reaction>
</comment>
<dbReference type="EMBL" id="JAUIQD010000002">
    <property type="protein sequence ID" value="KAK3360396.1"/>
    <property type="molecule type" value="Genomic_DNA"/>
</dbReference>
<protein>
    <recommendedName>
        <fullName evidence="1">Chitin synthase</fullName>
        <ecNumber evidence="1">2.4.1.16</ecNumber>
    </recommendedName>
</protein>
<comment type="function">
    <text evidence="1">Polymerizes chitin, a structural polymer of the cell wall and septum, by transferring the sugar moiety of UDP-GlcNAc to the non-reducing end of the growing chitin polymer.</text>
</comment>
<gene>
    <name evidence="2" type="ORF">B0T25DRAFT_578343</name>
</gene>
<dbReference type="GO" id="GO:0005886">
    <property type="term" value="C:plasma membrane"/>
    <property type="evidence" value="ECO:0007669"/>
    <property type="project" value="UniProtKB-SubCell"/>
</dbReference>
<dbReference type="GO" id="GO:0006031">
    <property type="term" value="P:chitin biosynthetic process"/>
    <property type="evidence" value="ECO:0007669"/>
    <property type="project" value="UniProtKB-UniRule"/>
</dbReference>
<keyword evidence="1" id="KW-0328">Glycosyltransferase</keyword>
<dbReference type="GO" id="GO:0071555">
    <property type="term" value="P:cell wall organization"/>
    <property type="evidence" value="ECO:0007669"/>
    <property type="project" value="UniProtKB-KW"/>
</dbReference>
<proteinExistence type="inferred from homology"/>
<comment type="similarity">
    <text evidence="1">Belongs to the chitin synthase family.</text>
</comment>
<keyword evidence="3" id="KW-1185">Reference proteome</keyword>
<accession>A0AAJ0MIP0</accession>
<keyword evidence="1" id="KW-0808">Transferase</keyword>
<evidence type="ECO:0000313" key="3">
    <source>
        <dbReference type="Proteomes" id="UP001275084"/>
    </source>
</evidence>
<name>A0AAJ0MIP0_9PEZI</name>
<evidence type="ECO:0000256" key="1">
    <source>
        <dbReference type="RuleBase" id="RU366040"/>
    </source>
</evidence>
<comment type="caution">
    <text evidence="2">The sequence shown here is derived from an EMBL/GenBank/DDBJ whole genome shotgun (WGS) entry which is preliminary data.</text>
</comment>
<dbReference type="Pfam" id="PF01644">
    <property type="entry name" value="Chitin_synth_1"/>
    <property type="match status" value="1"/>
</dbReference>
<dbReference type="GO" id="GO:0004100">
    <property type="term" value="F:chitin synthase activity"/>
    <property type="evidence" value="ECO:0007669"/>
    <property type="project" value="UniProtKB-UniRule"/>
</dbReference>
<keyword evidence="1" id="KW-0472">Membrane</keyword>